<dbReference type="CDD" id="cd08412">
    <property type="entry name" value="PBP2_PAO1_like"/>
    <property type="match status" value="1"/>
</dbReference>
<evidence type="ECO:0000256" key="4">
    <source>
        <dbReference type="ARBA" id="ARBA00023163"/>
    </source>
</evidence>
<dbReference type="Pfam" id="PF00126">
    <property type="entry name" value="HTH_1"/>
    <property type="match status" value="1"/>
</dbReference>
<dbReference type="GO" id="GO:0003677">
    <property type="term" value="F:DNA binding"/>
    <property type="evidence" value="ECO:0007669"/>
    <property type="project" value="UniProtKB-KW"/>
</dbReference>
<dbReference type="PANTHER" id="PTHR30346:SF0">
    <property type="entry name" value="HCA OPERON TRANSCRIPTIONAL ACTIVATOR HCAR"/>
    <property type="match status" value="1"/>
</dbReference>
<dbReference type="InterPro" id="IPR005119">
    <property type="entry name" value="LysR_subst-bd"/>
</dbReference>
<dbReference type="EMBL" id="CP031194">
    <property type="protein sequence ID" value="AXG81806.1"/>
    <property type="molecule type" value="Genomic_DNA"/>
</dbReference>
<keyword evidence="2" id="KW-0805">Transcription regulation</keyword>
<dbReference type="SUPFAM" id="SSF53850">
    <property type="entry name" value="Periplasmic binding protein-like II"/>
    <property type="match status" value="1"/>
</dbReference>
<evidence type="ECO:0000256" key="2">
    <source>
        <dbReference type="ARBA" id="ARBA00023015"/>
    </source>
</evidence>
<dbReference type="PROSITE" id="PS50931">
    <property type="entry name" value="HTH_LYSR"/>
    <property type="match status" value="1"/>
</dbReference>
<accession>A0A345HYN2</accession>
<dbReference type="PRINTS" id="PR00039">
    <property type="entry name" value="HTHLYSR"/>
</dbReference>
<dbReference type="AlphaFoldDB" id="A0A345HYN2"/>
<keyword evidence="4" id="KW-0804">Transcription</keyword>
<dbReference type="InterPro" id="IPR036390">
    <property type="entry name" value="WH_DNA-bd_sf"/>
</dbReference>
<evidence type="ECO:0000256" key="1">
    <source>
        <dbReference type="ARBA" id="ARBA00009437"/>
    </source>
</evidence>
<dbReference type="Pfam" id="PF03466">
    <property type="entry name" value="LysR_substrate"/>
    <property type="match status" value="1"/>
</dbReference>
<dbReference type="InterPro" id="IPR036388">
    <property type="entry name" value="WH-like_DNA-bd_sf"/>
</dbReference>
<dbReference type="OrthoDB" id="3461141at2"/>
<protein>
    <submittedName>
        <fullName evidence="6">LysR family transcriptional regulator</fullName>
    </submittedName>
</protein>
<dbReference type="RefSeq" id="WP_114664347.1">
    <property type="nucleotide sequence ID" value="NZ_CP031194.1"/>
</dbReference>
<name>A0A345HYN2_9ACTN</name>
<dbReference type="Proteomes" id="UP000253868">
    <property type="component" value="Chromosome"/>
</dbReference>
<dbReference type="GO" id="GO:0032993">
    <property type="term" value="C:protein-DNA complex"/>
    <property type="evidence" value="ECO:0007669"/>
    <property type="project" value="TreeGrafter"/>
</dbReference>
<comment type="similarity">
    <text evidence="1">Belongs to the LysR transcriptional regulatory family.</text>
</comment>
<dbReference type="KEGG" id="spad:DVK44_33355"/>
<dbReference type="FunFam" id="1.10.10.10:FF:000001">
    <property type="entry name" value="LysR family transcriptional regulator"/>
    <property type="match status" value="1"/>
</dbReference>
<proteinExistence type="inferred from homology"/>
<evidence type="ECO:0000259" key="5">
    <source>
        <dbReference type="PROSITE" id="PS50931"/>
    </source>
</evidence>
<keyword evidence="3" id="KW-0238">DNA-binding</keyword>
<dbReference type="Gene3D" id="3.40.190.10">
    <property type="entry name" value="Periplasmic binding protein-like II"/>
    <property type="match status" value="2"/>
</dbReference>
<sequence>MSKRPEVTLVQLHYFVAAAERLSMTAAAQDFFVAQSAVSAAIGQLEQQVGVQLFIRQRSKGLILTAAGLQFLGDVRALLLTLDGALDAARGFDNQVRGTLRIACFVTLAPFMLPRLIARCRAVHPYLDIAVEEVDAEGGREALRTGRAELLLGYDFALGEDVARETVVQAPPHVILPPDHPLAGGEQVFLRELAKERFILLDLPYSRDYFLRVLSSAGLEPDIRHRSVSYETVRSLVAHGHGFSLLNQRPAHDLTYDGYPVTALPIADDVPSLAVVVASLRGVRQSARARAVATVIREVALRTASMPRPGAGPGRSAP</sequence>
<dbReference type="GO" id="GO:0003700">
    <property type="term" value="F:DNA-binding transcription factor activity"/>
    <property type="evidence" value="ECO:0007669"/>
    <property type="project" value="InterPro"/>
</dbReference>
<feature type="domain" description="HTH lysR-type" evidence="5">
    <location>
        <begin position="7"/>
        <end position="65"/>
    </location>
</feature>
<evidence type="ECO:0000313" key="6">
    <source>
        <dbReference type="EMBL" id="AXG81806.1"/>
    </source>
</evidence>
<organism evidence="6 7">
    <name type="scientific">Streptomyces paludis</name>
    <dbReference type="NCBI Taxonomy" id="2282738"/>
    <lineage>
        <taxon>Bacteria</taxon>
        <taxon>Bacillati</taxon>
        <taxon>Actinomycetota</taxon>
        <taxon>Actinomycetes</taxon>
        <taxon>Kitasatosporales</taxon>
        <taxon>Streptomycetaceae</taxon>
        <taxon>Streptomyces</taxon>
    </lineage>
</organism>
<keyword evidence="7" id="KW-1185">Reference proteome</keyword>
<dbReference type="PANTHER" id="PTHR30346">
    <property type="entry name" value="TRANSCRIPTIONAL DUAL REGULATOR HCAR-RELATED"/>
    <property type="match status" value="1"/>
</dbReference>
<reference evidence="7" key="1">
    <citation type="submission" date="2018-07" db="EMBL/GenBank/DDBJ databases">
        <authorList>
            <person name="Zhao J."/>
        </authorList>
    </citation>
    <scope>NUCLEOTIDE SEQUENCE [LARGE SCALE GENOMIC DNA]</scope>
    <source>
        <strain evidence="7">GSSD-12</strain>
    </source>
</reference>
<evidence type="ECO:0000256" key="3">
    <source>
        <dbReference type="ARBA" id="ARBA00023125"/>
    </source>
</evidence>
<dbReference type="SUPFAM" id="SSF46785">
    <property type="entry name" value="Winged helix' DNA-binding domain"/>
    <property type="match status" value="1"/>
</dbReference>
<evidence type="ECO:0000313" key="7">
    <source>
        <dbReference type="Proteomes" id="UP000253868"/>
    </source>
</evidence>
<dbReference type="InterPro" id="IPR000847">
    <property type="entry name" value="LysR_HTH_N"/>
</dbReference>
<dbReference type="Gene3D" id="1.10.10.10">
    <property type="entry name" value="Winged helix-like DNA-binding domain superfamily/Winged helix DNA-binding domain"/>
    <property type="match status" value="1"/>
</dbReference>
<gene>
    <name evidence="6" type="ORF">DVK44_33355</name>
</gene>